<keyword evidence="2" id="KW-1185">Reference proteome</keyword>
<gene>
    <name evidence="1" type="ORF">ACFYXI_39345</name>
</gene>
<accession>A0ABW6T334</accession>
<sequence>MPGESSAMVTALDGHEIARRGAGRRRDRVLRRGHGVVVVAGAEGEAGVRAPCHIK</sequence>
<reference evidence="1 2" key="1">
    <citation type="submission" date="2024-10" db="EMBL/GenBank/DDBJ databases">
        <title>The Natural Products Discovery Center: Release of the First 8490 Sequenced Strains for Exploring Actinobacteria Biosynthetic Diversity.</title>
        <authorList>
            <person name="Kalkreuter E."/>
            <person name="Kautsar S.A."/>
            <person name="Yang D."/>
            <person name="Bader C.D."/>
            <person name="Teijaro C.N."/>
            <person name="Fluegel L."/>
            <person name="Davis C.M."/>
            <person name="Simpson J.R."/>
            <person name="Lauterbach L."/>
            <person name="Steele A.D."/>
            <person name="Gui C."/>
            <person name="Meng S."/>
            <person name="Li G."/>
            <person name="Viehrig K."/>
            <person name="Ye F."/>
            <person name="Su P."/>
            <person name="Kiefer A.F."/>
            <person name="Nichols A."/>
            <person name="Cepeda A.J."/>
            <person name="Yan W."/>
            <person name="Fan B."/>
            <person name="Jiang Y."/>
            <person name="Adhikari A."/>
            <person name="Zheng C.-J."/>
            <person name="Schuster L."/>
            <person name="Cowan T.M."/>
            <person name="Smanski M.J."/>
            <person name="Chevrette M.G."/>
            <person name="De Carvalho L.P.S."/>
            <person name="Shen B."/>
        </authorList>
    </citation>
    <scope>NUCLEOTIDE SEQUENCE [LARGE SCALE GENOMIC DNA]</scope>
    <source>
        <strain evidence="1 2">NPDC002173</strain>
    </source>
</reference>
<organism evidence="1 2">
    <name type="scientific">Microtetraspora malaysiensis</name>
    <dbReference type="NCBI Taxonomy" id="161358"/>
    <lineage>
        <taxon>Bacteria</taxon>
        <taxon>Bacillati</taxon>
        <taxon>Actinomycetota</taxon>
        <taxon>Actinomycetes</taxon>
        <taxon>Streptosporangiales</taxon>
        <taxon>Streptosporangiaceae</taxon>
        <taxon>Microtetraspora</taxon>
    </lineage>
</organism>
<dbReference type="Proteomes" id="UP001602013">
    <property type="component" value="Unassembled WGS sequence"/>
</dbReference>
<protein>
    <submittedName>
        <fullName evidence="1">Uncharacterized protein</fullName>
    </submittedName>
</protein>
<evidence type="ECO:0000313" key="1">
    <source>
        <dbReference type="EMBL" id="MFF3671656.1"/>
    </source>
</evidence>
<comment type="caution">
    <text evidence="1">The sequence shown here is derived from an EMBL/GenBank/DDBJ whole genome shotgun (WGS) entry which is preliminary data.</text>
</comment>
<name>A0ABW6T334_9ACTN</name>
<dbReference type="RefSeq" id="WP_387417827.1">
    <property type="nucleotide sequence ID" value="NZ_JBIASD010000051.1"/>
</dbReference>
<proteinExistence type="predicted"/>
<evidence type="ECO:0000313" key="2">
    <source>
        <dbReference type="Proteomes" id="UP001602013"/>
    </source>
</evidence>
<dbReference type="EMBL" id="JBIASD010000051">
    <property type="protein sequence ID" value="MFF3671656.1"/>
    <property type="molecule type" value="Genomic_DNA"/>
</dbReference>